<dbReference type="GO" id="GO:0003700">
    <property type="term" value="F:DNA-binding transcription factor activity"/>
    <property type="evidence" value="ECO:0007669"/>
    <property type="project" value="InterPro"/>
</dbReference>
<sequence length="214" mass="24341">MNLNKPKTMAEFVSDSLRKDILLGKIPGGTRLKQDEISELLSVSATPVREAIKILSAQGLVNFDAYRGAVVKNLSYKDAKDIYDIRLMLEPILIKRSLEKFDEIYLKKAISIQNDIDKCTNPYDWAILNSAFHSTFWEVESDSKLYDIVQNLLISSIPYITITLMHKQDHIALSDDEHLAIINAYKSRDEGLLIELNSNHTMKTRDILEDAINA</sequence>
<evidence type="ECO:0000313" key="5">
    <source>
        <dbReference type="EMBL" id="CZE48038.1"/>
    </source>
</evidence>
<dbReference type="Pfam" id="PF07729">
    <property type="entry name" value="FCD"/>
    <property type="match status" value="1"/>
</dbReference>
<protein>
    <submittedName>
        <fullName evidence="5">Glycosyltransferase</fullName>
    </submittedName>
</protein>
<keyword evidence="5" id="KW-0808">Transferase</keyword>
<dbReference type="InterPro" id="IPR036388">
    <property type="entry name" value="WH-like_DNA-bd_sf"/>
</dbReference>
<dbReference type="CDD" id="cd07377">
    <property type="entry name" value="WHTH_GntR"/>
    <property type="match status" value="1"/>
</dbReference>
<dbReference type="InterPro" id="IPR011711">
    <property type="entry name" value="GntR_C"/>
</dbReference>
<dbReference type="PANTHER" id="PTHR43537:SF5">
    <property type="entry name" value="UXU OPERON TRANSCRIPTIONAL REGULATOR"/>
    <property type="match status" value="1"/>
</dbReference>
<dbReference type="Gene3D" id="1.20.120.530">
    <property type="entry name" value="GntR ligand-binding domain-like"/>
    <property type="match status" value="1"/>
</dbReference>
<dbReference type="Proteomes" id="UP000069632">
    <property type="component" value="Unassembled WGS sequence"/>
</dbReference>
<organism evidence="5 6">
    <name type="scientific">Campylobacter geochelonis</name>
    <dbReference type="NCBI Taxonomy" id="1780362"/>
    <lineage>
        <taxon>Bacteria</taxon>
        <taxon>Pseudomonadati</taxon>
        <taxon>Campylobacterota</taxon>
        <taxon>Epsilonproteobacteria</taxon>
        <taxon>Campylobacterales</taxon>
        <taxon>Campylobacteraceae</taxon>
        <taxon>Campylobacter</taxon>
    </lineage>
</organism>
<dbReference type="SUPFAM" id="SSF46785">
    <property type="entry name" value="Winged helix' DNA-binding domain"/>
    <property type="match status" value="1"/>
</dbReference>
<dbReference type="RefSeq" id="WP_075540282.1">
    <property type="nucleotide sequence ID" value="NZ_CP053844.1"/>
</dbReference>
<evidence type="ECO:0000256" key="1">
    <source>
        <dbReference type="ARBA" id="ARBA00023015"/>
    </source>
</evidence>
<dbReference type="AlphaFoldDB" id="A0A128EI78"/>
<name>A0A128EI78_9BACT</name>
<dbReference type="Gene3D" id="1.10.10.10">
    <property type="entry name" value="Winged helix-like DNA-binding domain superfamily/Winged helix DNA-binding domain"/>
    <property type="match status" value="1"/>
</dbReference>
<evidence type="ECO:0000313" key="6">
    <source>
        <dbReference type="Proteomes" id="UP000069632"/>
    </source>
</evidence>
<feature type="domain" description="HTH gntR-type" evidence="4">
    <location>
        <begin position="7"/>
        <end position="74"/>
    </location>
</feature>
<dbReference type="Pfam" id="PF00392">
    <property type="entry name" value="GntR"/>
    <property type="match status" value="1"/>
</dbReference>
<dbReference type="InterPro" id="IPR008920">
    <property type="entry name" value="TF_FadR/GntR_C"/>
</dbReference>
<reference evidence="5 6" key="1">
    <citation type="submission" date="2016-02" db="EMBL/GenBank/DDBJ databases">
        <authorList>
            <consortium name="Pathogen Informatics"/>
        </authorList>
    </citation>
    <scope>NUCLEOTIDE SEQUENCE [LARGE SCALE GENOMIC DNA]</scope>
    <source>
        <strain evidence="5 6">RC20</strain>
    </source>
</reference>
<dbReference type="GO" id="GO:0003677">
    <property type="term" value="F:DNA binding"/>
    <property type="evidence" value="ECO:0007669"/>
    <property type="project" value="UniProtKB-KW"/>
</dbReference>
<dbReference type="EMBL" id="FIZP01000005">
    <property type="protein sequence ID" value="CZE48038.1"/>
    <property type="molecule type" value="Genomic_DNA"/>
</dbReference>
<keyword evidence="1" id="KW-0805">Transcription regulation</keyword>
<dbReference type="InterPro" id="IPR000524">
    <property type="entry name" value="Tscrpt_reg_HTH_GntR"/>
</dbReference>
<dbReference type="GO" id="GO:0016740">
    <property type="term" value="F:transferase activity"/>
    <property type="evidence" value="ECO:0007669"/>
    <property type="project" value="UniProtKB-KW"/>
</dbReference>
<evidence type="ECO:0000256" key="3">
    <source>
        <dbReference type="ARBA" id="ARBA00023163"/>
    </source>
</evidence>
<dbReference type="SUPFAM" id="SSF48008">
    <property type="entry name" value="GntR ligand-binding domain-like"/>
    <property type="match status" value="1"/>
</dbReference>
<evidence type="ECO:0000256" key="2">
    <source>
        <dbReference type="ARBA" id="ARBA00023125"/>
    </source>
</evidence>
<keyword evidence="3" id="KW-0804">Transcription</keyword>
<dbReference type="PANTHER" id="PTHR43537">
    <property type="entry name" value="TRANSCRIPTIONAL REGULATOR, GNTR FAMILY"/>
    <property type="match status" value="1"/>
</dbReference>
<dbReference type="PROSITE" id="PS50949">
    <property type="entry name" value="HTH_GNTR"/>
    <property type="match status" value="1"/>
</dbReference>
<proteinExistence type="predicted"/>
<keyword evidence="2" id="KW-0238">DNA-binding</keyword>
<dbReference type="SMART" id="SM00345">
    <property type="entry name" value="HTH_GNTR"/>
    <property type="match status" value="1"/>
</dbReference>
<gene>
    <name evidence="5" type="primary">wlaD</name>
    <name evidence="5" type="ORF">ERS672216_01197</name>
</gene>
<accession>A0A128EI78</accession>
<keyword evidence="6" id="KW-1185">Reference proteome</keyword>
<dbReference type="InterPro" id="IPR036390">
    <property type="entry name" value="WH_DNA-bd_sf"/>
</dbReference>
<evidence type="ECO:0000259" key="4">
    <source>
        <dbReference type="PROSITE" id="PS50949"/>
    </source>
</evidence>
<dbReference type="OrthoDB" id="9812645at2"/>